<organism evidence="1 2">
    <name type="scientific">Bdellovibrio bacteriovorus</name>
    <dbReference type="NCBI Taxonomy" id="959"/>
    <lineage>
        <taxon>Bacteria</taxon>
        <taxon>Pseudomonadati</taxon>
        <taxon>Bdellovibrionota</taxon>
        <taxon>Bdellovibrionia</taxon>
        <taxon>Bdellovibrionales</taxon>
        <taxon>Pseudobdellovibrionaceae</taxon>
        <taxon>Bdellovibrio</taxon>
    </lineage>
</organism>
<sequence length="183" mass="21683">MTPYVYHFKPQGMFGDRLFPLNRLKDQHPAVYEEHVKKYKGRERLLSREIPLLNCLWNDVLHISPIHPQLVMDTWRAEGLYPATRPAVQIEVYKIPVDLLTEDTTACYQSFNFDYENYQPENEKFWAFKKSDYAEQTEVSAKQIEIWTSDTAKGRRLFWYSHTMHVLAMQEIDVANCELITCT</sequence>
<proteinExistence type="predicted"/>
<gene>
    <name evidence="1" type="ORF">AZI86_00405</name>
</gene>
<keyword evidence="2" id="KW-1185">Reference proteome</keyword>
<comment type="caution">
    <text evidence="1">The sequence shown here is derived from an EMBL/GenBank/DDBJ whole genome shotgun (WGS) entry which is preliminary data.</text>
</comment>
<protein>
    <submittedName>
        <fullName evidence="1">Uncharacterized protein</fullName>
    </submittedName>
</protein>
<name>A0A150WMH3_BDEBC</name>
<dbReference type="OrthoDB" id="5295961at2"/>
<reference evidence="1 2" key="1">
    <citation type="submission" date="2016-03" db="EMBL/GenBank/DDBJ databases">
        <authorList>
            <person name="Ploux O."/>
        </authorList>
    </citation>
    <scope>NUCLEOTIDE SEQUENCE [LARGE SCALE GENOMIC DNA]</scope>
    <source>
        <strain evidence="1 2">R0</strain>
    </source>
</reference>
<dbReference type="AlphaFoldDB" id="A0A150WMH3"/>
<accession>A0A150WMH3</accession>
<dbReference type="RefSeq" id="WP_061833120.1">
    <property type="nucleotide sequence ID" value="NZ_LUKE01000001.1"/>
</dbReference>
<dbReference type="EMBL" id="LUKE01000001">
    <property type="protein sequence ID" value="KYG65576.1"/>
    <property type="molecule type" value="Genomic_DNA"/>
</dbReference>
<dbReference type="Proteomes" id="UP000075320">
    <property type="component" value="Unassembled WGS sequence"/>
</dbReference>
<evidence type="ECO:0000313" key="2">
    <source>
        <dbReference type="Proteomes" id="UP000075320"/>
    </source>
</evidence>
<evidence type="ECO:0000313" key="1">
    <source>
        <dbReference type="EMBL" id="KYG65576.1"/>
    </source>
</evidence>